<protein>
    <submittedName>
        <fullName evidence="1">Uncharacterized protein</fullName>
    </submittedName>
</protein>
<comment type="caution">
    <text evidence="1">The sequence shown here is derived from an EMBL/GenBank/DDBJ whole genome shotgun (WGS) entry which is preliminary data.</text>
</comment>
<dbReference type="EMBL" id="NMUH01001447">
    <property type="protein sequence ID" value="MQL92441.1"/>
    <property type="molecule type" value="Genomic_DNA"/>
</dbReference>
<evidence type="ECO:0000313" key="2">
    <source>
        <dbReference type="Proteomes" id="UP000652761"/>
    </source>
</evidence>
<proteinExistence type="predicted"/>
<gene>
    <name evidence="1" type="ORF">Taro_025061</name>
</gene>
<feature type="non-terminal residue" evidence="1">
    <location>
        <position position="122"/>
    </location>
</feature>
<keyword evidence="2" id="KW-1185">Reference proteome</keyword>
<feature type="non-terminal residue" evidence="1">
    <location>
        <position position="1"/>
    </location>
</feature>
<dbReference type="Proteomes" id="UP000652761">
    <property type="component" value="Unassembled WGS sequence"/>
</dbReference>
<dbReference type="AlphaFoldDB" id="A0A843V7X8"/>
<name>A0A843V7X8_COLES</name>
<accession>A0A843V7X8</accession>
<sequence length="122" mass="13014">SELLTGDSRVAVGNYVLCQVLLETEWVAGRLVPTVGSVGGCSHLVLLGTCGVVVPVGRPTCGWSKSLVFGLVLHPRLEHVVSSWVSVAGSPCVWSSLCEPLVFQLYVLRACLAVRLLQWGGR</sequence>
<reference evidence="1" key="1">
    <citation type="submission" date="2017-07" db="EMBL/GenBank/DDBJ databases">
        <title>Taro Niue Genome Assembly and Annotation.</title>
        <authorList>
            <person name="Atibalentja N."/>
            <person name="Keating K."/>
            <person name="Fields C.J."/>
        </authorList>
    </citation>
    <scope>NUCLEOTIDE SEQUENCE</scope>
    <source>
        <strain evidence="1">Niue_2</strain>
        <tissue evidence="1">Leaf</tissue>
    </source>
</reference>
<evidence type="ECO:0000313" key="1">
    <source>
        <dbReference type="EMBL" id="MQL92441.1"/>
    </source>
</evidence>
<organism evidence="1 2">
    <name type="scientific">Colocasia esculenta</name>
    <name type="common">Wild taro</name>
    <name type="synonym">Arum esculentum</name>
    <dbReference type="NCBI Taxonomy" id="4460"/>
    <lineage>
        <taxon>Eukaryota</taxon>
        <taxon>Viridiplantae</taxon>
        <taxon>Streptophyta</taxon>
        <taxon>Embryophyta</taxon>
        <taxon>Tracheophyta</taxon>
        <taxon>Spermatophyta</taxon>
        <taxon>Magnoliopsida</taxon>
        <taxon>Liliopsida</taxon>
        <taxon>Araceae</taxon>
        <taxon>Aroideae</taxon>
        <taxon>Colocasieae</taxon>
        <taxon>Colocasia</taxon>
    </lineage>
</organism>